<comment type="similarity">
    <text evidence="9">Belongs to the auxin efflux carrier (TC 2.A.69.2) family.</text>
</comment>
<evidence type="ECO:0000256" key="9">
    <source>
        <dbReference type="ARBA" id="ARBA00025752"/>
    </source>
</evidence>
<evidence type="ECO:0000313" key="11">
    <source>
        <dbReference type="EMBL" id="MBA4676925.1"/>
    </source>
</evidence>
<keyword evidence="3 10" id="KW-0812">Transmembrane</keyword>
<keyword evidence="5 10" id="KW-1133">Transmembrane helix</keyword>
<evidence type="ECO:0000256" key="6">
    <source>
        <dbReference type="ARBA" id="ARBA00023136"/>
    </source>
</evidence>
<dbReference type="GO" id="GO:0080162">
    <property type="term" value="P:endoplasmic reticulum to cytosol auxin transport"/>
    <property type="evidence" value="ECO:0007669"/>
    <property type="project" value="InterPro"/>
</dbReference>
<comment type="function">
    <text evidence="8">Involved in cellular auxin homeostasis by regulating auxin metabolism. Regulates intracellular auxin accumulation at the endoplasmic reticulum and thus auxin availability for nuclear auxin signaling.</text>
</comment>
<accession>A0A7C9F0J0</accession>
<evidence type="ECO:0000256" key="4">
    <source>
        <dbReference type="ARBA" id="ARBA00022824"/>
    </source>
</evidence>
<dbReference type="Pfam" id="PF03547">
    <property type="entry name" value="Mem_trans"/>
    <property type="match status" value="1"/>
</dbReference>
<feature type="transmembrane region" description="Helical" evidence="10">
    <location>
        <begin position="6"/>
        <end position="30"/>
    </location>
</feature>
<organism evidence="11">
    <name type="scientific">Opuntia streptacantha</name>
    <name type="common">Prickly pear cactus</name>
    <name type="synonym">Opuntia cardona</name>
    <dbReference type="NCBI Taxonomy" id="393608"/>
    <lineage>
        <taxon>Eukaryota</taxon>
        <taxon>Viridiplantae</taxon>
        <taxon>Streptophyta</taxon>
        <taxon>Embryophyta</taxon>
        <taxon>Tracheophyta</taxon>
        <taxon>Spermatophyta</taxon>
        <taxon>Magnoliopsida</taxon>
        <taxon>eudicotyledons</taxon>
        <taxon>Gunneridae</taxon>
        <taxon>Pentapetalae</taxon>
        <taxon>Caryophyllales</taxon>
        <taxon>Cactineae</taxon>
        <taxon>Cactaceae</taxon>
        <taxon>Opuntioideae</taxon>
        <taxon>Opuntia</taxon>
    </lineage>
</organism>
<evidence type="ECO:0000256" key="7">
    <source>
        <dbReference type="ARBA" id="ARBA00023294"/>
    </source>
</evidence>
<name>A0A7C9F0J0_OPUST</name>
<dbReference type="PANTHER" id="PTHR31651">
    <property type="match status" value="1"/>
</dbReference>
<dbReference type="GO" id="GO:0009734">
    <property type="term" value="P:auxin-activated signaling pathway"/>
    <property type="evidence" value="ECO:0007669"/>
    <property type="project" value="UniProtKB-KW"/>
</dbReference>
<reference evidence="11" key="1">
    <citation type="journal article" date="2013" name="J. Plant Res.">
        <title>Effect of fungi and light on seed germination of three Opuntia species from semiarid lands of central Mexico.</title>
        <authorList>
            <person name="Delgado-Sanchez P."/>
            <person name="Jimenez-Bremont J.F."/>
            <person name="Guerrero-Gonzalez Mde L."/>
            <person name="Flores J."/>
        </authorList>
    </citation>
    <scope>NUCLEOTIDE SEQUENCE</scope>
    <source>
        <tissue evidence="11">Cladode</tissue>
    </source>
</reference>
<proteinExistence type="inferred from homology"/>
<protein>
    <submittedName>
        <fullName evidence="11">Uncharacterized protein</fullName>
    </submittedName>
</protein>
<evidence type="ECO:0000256" key="1">
    <source>
        <dbReference type="ARBA" id="ARBA00004477"/>
    </source>
</evidence>
<comment type="subcellular location">
    <subcellularLocation>
        <location evidence="1">Endoplasmic reticulum membrane</location>
        <topology evidence="1">Multi-pass membrane protein</topology>
    </subcellularLocation>
</comment>
<evidence type="ECO:0000256" key="2">
    <source>
        <dbReference type="ARBA" id="ARBA00022448"/>
    </source>
</evidence>
<feature type="transmembrane region" description="Helical" evidence="10">
    <location>
        <begin position="106"/>
        <end position="127"/>
    </location>
</feature>
<feature type="transmembrane region" description="Helical" evidence="10">
    <location>
        <begin position="73"/>
        <end position="94"/>
    </location>
</feature>
<evidence type="ECO:0000256" key="3">
    <source>
        <dbReference type="ARBA" id="ARBA00022692"/>
    </source>
</evidence>
<dbReference type="InterPro" id="IPR004776">
    <property type="entry name" value="Mem_transp_PIN-like"/>
</dbReference>
<dbReference type="GO" id="GO:0005789">
    <property type="term" value="C:endoplasmic reticulum membrane"/>
    <property type="evidence" value="ECO:0007669"/>
    <property type="project" value="UniProtKB-SubCell"/>
</dbReference>
<dbReference type="InterPro" id="IPR045033">
    <property type="entry name" value="PILS1/3/4/5/7"/>
</dbReference>
<keyword evidence="6 10" id="KW-0472">Membrane</keyword>
<evidence type="ECO:0000256" key="10">
    <source>
        <dbReference type="SAM" id="Phobius"/>
    </source>
</evidence>
<keyword evidence="7" id="KW-0927">Auxin signaling pathway</keyword>
<evidence type="ECO:0000256" key="8">
    <source>
        <dbReference type="ARBA" id="ARBA00025100"/>
    </source>
</evidence>
<keyword evidence="4" id="KW-0256">Endoplasmic reticulum</keyword>
<sequence length="309" mass="33259">MGLLHLFLAASMAVVKVFLVVSVGFFLALDRVDVLGSTACKLMNKVVFFVFCPSLVGSSLAKTITVKGFLTLWFMPVNIFFTFIFGSVLGWILVKITRTPKHLKGLIIGSCSGGNLGFIVVIIIPAICKEKASPLGAPDVCQTYGLSYSLLSLAFGSVFLWVYVYNIVRIYSKEIVERTAAVDVPPGANDVESNINGDHISVISTEPQLPSLDNPPMSPIVPLSARMKQRFQKFSNKINLRALFPPSTIGARCSCPNCDLNHGCESSPGFKGISCSTQDYCWCTNSSIHISSSVGNSHSQGSSSISSLA</sequence>
<dbReference type="PANTHER" id="PTHR31651:SF33">
    <property type="entry name" value="PROTEIN PIN-LIKES 1"/>
    <property type="match status" value="1"/>
</dbReference>
<reference evidence="11" key="2">
    <citation type="submission" date="2020-07" db="EMBL/GenBank/DDBJ databases">
        <authorList>
            <person name="Vera ALvarez R."/>
            <person name="Arias-Moreno D.M."/>
            <person name="Jimenez-Jacinto V."/>
            <person name="Jimenez-Bremont J.F."/>
            <person name="Swaminathan K."/>
            <person name="Moose S.P."/>
            <person name="Guerrero-Gonzalez M.L."/>
            <person name="Marino-Ramirez L."/>
            <person name="Landsman D."/>
            <person name="Rodriguez-Kessler M."/>
            <person name="Delgado-Sanchez P."/>
        </authorList>
    </citation>
    <scope>NUCLEOTIDE SEQUENCE</scope>
    <source>
        <tissue evidence="11">Cladode</tissue>
    </source>
</reference>
<feature type="transmembrane region" description="Helical" evidence="10">
    <location>
        <begin position="147"/>
        <end position="168"/>
    </location>
</feature>
<keyword evidence="2" id="KW-0813">Transport</keyword>
<dbReference type="EMBL" id="GISG01273115">
    <property type="protein sequence ID" value="MBA4676925.1"/>
    <property type="molecule type" value="Transcribed_RNA"/>
</dbReference>
<evidence type="ECO:0000256" key="5">
    <source>
        <dbReference type="ARBA" id="ARBA00022989"/>
    </source>
</evidence>
<dbReference type="AlphaFoldDB" id="A0A7C9F0J0"/>